<feature type="region of interest" description="Disordered" evidence="12">
    <location>
        <begin position="1251"/>
        <end position="1286"/>
    </location>
</feature>
<evidence type="ECO:0000256" key="10">
    <source>
        <dbReference type="ARBA" id="ARBA00065884"/>
    </source>
</evidence>
<accession>A0AA97L456</accession>
<dbReference type="PANTHER" id="PTHR15715:SF17">
    <property type="entry name" value="CENTROSOMAL PROTEIN OF 170 KDA"/>
    <property type="match status" value="1"/>
</dbReference>
<sequence>MSLTSWFLVSSGGTRHRLPREMIFVGRDDCELMLQSRSVDKQHAVVNYDSSTDEHLVKDLGSLNGTFVNDVRIPEQTYITLKLDDKLRFGYDTNLFTVVRGEMRVPEEALKHEKFTSQLQLSQKSSEAESSKPTGVKVAEPKVQDVVAEVHHKAIEALKSEDKSTDLSAMPRGTPLYGQPSWWGDDEAEEVNGYKQDGRPEEKIRETGVLGCSTDGKQAEEQSAAASEEEPYPFCREPSYFEIPTKEFQQQSQMAEGTIHEIPTKDTHIAGAGHASFTIEFDDSTPGKVTIRDHVTKFTPDQRHKPKKPSPGTQDLPGLQTVMMAPESKVANWLAQNNPPTMIWEATEEDSKSIKSDVPVYLKRLKGNKHDDGTQSDSENIGAHKHYSKRSVLEEQLRHHYTEQKKLHAKTQETGKHPDQPSSSQTVFGVDESQDYNRPVINESQKDLVKDWAINSATVVLEEKRPLSTTGSLDTEESIGASGSKRWVSQWASLAANHTKHEESELRVESSASLENDADISESGISVRSAGSVASLTSLGDRKRRALPQLPKEENITESQKPKVTTHQRSEIGEKQDTELQEKETPTHTQKEIGQDIGNSLTKTSRTANGLSPKGDKTFFHSNSCSSSGKERSENGREVSMVKQALAKIQQSEQSELTHRIPTKLSSAKSSNQFEKTRDESSVPHKIDSKEKASGCGTGKTEIKVAQIEGKRRKAEETTKCQTTKGFSGDKKETSKTLVRQGSFTIDKPSTNIPIELIPHINKQTGTTPASFSLTSANRISEKSDSVETDPSLDTTLILKDTEAVMAFLEAKLREENKTDEGPETPSYNRDNSISPESDVDTASTISLVTGDNERKSTQKRKSFTTLYKDRCSTGSPSKDVLKSSSTSARDKIEKRTKSRSSDAASRGDTRKIVQNSGRIRQPSVDLTDDDQTSSVPHSAISDILSSDQEMCSGKPHGRTPFISADERLHSKSESIRSAKLKTSSASAGQSSKSTTLPRPRPTRTSLLRRARLGEVSDSELADADKASVASEVSTTSSTSKPPSGRKNISRIDLLAQPRRNRLGSLSARSDSEATITRSTTSRTPEALLRSGIRLTPPADGTKISPRVRANSISRLSDSKAKSLSSTHNSPSALKTTRLQNTGPPTQASNIFKHRIKEQEDYIRDWTAHREEIARISQDLALIAREINDVAGEIDSVTSSGTAPSTTVSTAATTPGSAIDTREEVGDLHGEMHKLVDRVFDESLNFRKIPPIVNAKTPDGNNRPSDSKPQPTDIPEPPTITRRRTWSRDEVMGDTLLLSSVFQFSRKIRQSIDKTAGKIRILFKDKDRNWEDIEKKLRAESDVPIVKTSSMEISSILQELKRVEKQLQVINSMIDPDGTLDALSNLGFASPVQAAQPKQKSSSVSQSAHPQTQQNCQPEARAASSELGNVKSEHNFSIHFNRFNPDGEEEDPNVHE</sequence>
<evidence type="ECO:0000256" key="1">
    <source>
        <dbReference type="ARBA" id="ARBA00004114"/>
    </source>
</evidence>
<gene>
    <name evidence="15" type="primary">CEP170</name>
</gene>
<keyword evidence="4" id="KW-0963">Cytoplasm</keyword>
<feature type="compositionally biased region" description="Polar residues" evidence="12">
    <location>
        <begin position="1111"/>
        <end position="1148"/>
    </location>
</feature>
<feature type="region of interest" description="Disordered" evidence="12">
    <location>
        <begin position="297"/>
        <end position="318"/>
    </location>
</feature>
<evidence type="ECO:0000256" key="7">
    <source>
        <dbReference type="ARBA" id="ARBA00023054"/>
    </source>
</evidence>
<keyword evidence="6" id="KW-0493">Microtubule</keyword>
<evidence type="ECO:0000313" key="15">
    <source>
        <dbReference type="RefSeq" id="XP_054841865.1"/>
    </source>
</evidence>
<dbReference type="CDD" id="cd22724">
    <property type="entry name" value="FHA_Cep170A"/>
    <property type="match status" value="1"/>
</dbReference>
<dbReference type="GeneID" id="129333951"/>
<evidence type="ECO:0000256" key="3">
    <source>
        <dbReference type="ARBA" id="ARBA00010436"/>
    </source>
</evidence>
<evidence type="ECO:0000256" key="12">
    <source>
        <dbReference type="SAM" id="MobiDB-lite"/>
    </source>
</evidence>
<evidence type="ECO:0000256" key="6">
    <source>
        <dbReference type="ARBA" id="ARBA00022701"/>
    </source>
</evidence>
<feature type="region of interest" description="Disordered" evidence="12">
    <location>
        <begin position="366"/>
        <end position="389"/>
    </location>
</feature>
<dbReference type="InterPro" id="IPR051176">
    <property type="entry name" value="Cent_Immune-Sig_Mod"/>
</dbReference>
<keyword evidence="7" id="KW-0175">Coiled coil</keyword>
<evidence type="ECO:0000256" key="11">
    <source>
        <dbReference type="ARBA" id="ARBA00070079"/>
    </source>
</evidence>
<dbReference type="PANTHER" id="PTHR15715">
    <property type="entry name" value="CENTROSOMAL PROTEIN OF 170 KDA"/>
    <property type="match status" value="1"/>
</dbReference>
<feature type="compositionally biased region" description="Basic and acidic residues" evidence="12">
    <location>
        <begin position="568"/>
        <end position="594"/>
    </location>
</feature>
<feature type="region of interest" description="Disordered" evidence="12">
    <location>
        <begin position="115"/>
        <end position="137"/>
    </location>
</feature>
<evidence type="ECO:0000256" key="5">
    <source>
        <dbReference type="ARBA" id="ARBA00022553"/>
    </source>
</evidence>
<feature type="compositionally biased region" description="Polar residues" evidence="12">
    <location>
        <begin position="557"/>
        <end position="567"/>
    </location>
</feature>
<dbReference type="RefSeq" id="XP_054841865.1">
    <property type="nucleotide sequence ID" value="XM_054985890.1"/>
</dbReference>
<evidence type="ECO:0000256" key="8">
    <source>
        <dbReference type="ARBA" id="ARBA00023212"/>
    </source>
</evidence>
<feature type="region of interest" description="Disordered" evidence="12">
    <location>
        <begin position="530"/>
        <end position="736"/>
    </location>
</feature>
<dbReference type="FunFam" id="2.60.200.20:FF:000018">
    <property type="entry name" value="Centrosomal protein of 170 kDa"/>
    <property type="match status" value="1"/>
</dbReference>
<reference evidence="15" key="1">
    <citation type="submission" date="2025-08" db="UniProtKB">
        <authorList>
            <consortium name="RefSeq"/>
        </authorList>
    </citation>
    <scope>IDENTIFICATION</scope>
    <source>
        <tissue evidence="15">Blood</tissue>
    </source>
</reference>
<evidence type="ECO:0000256" key="2">
    <source>
        <dbReference type="ARBA" id="ARBA00004186"/>
    </source>
</evidence>
<feature type="compositionally biased region" description="Polar residues" evidence="12">
    <location>
        <begin position="1259"/>
        <end position="1270"/>
    </location>
</feature>
<feature type="compositionally biased region" description="Polar residues" evidence="12">
    <location>
        <begin position="873"/>
        <end position="888"/>
    </location>
</feature>
<dbReference type="SMART" id="SM00240">
    <property type="entry name" value="FHA"/>
    <property type="match status" value="1"/>
</dbReference>
<name>A0AA97L456_EUBMA</name>
<feature type="domain" description="FHA" evidence="13">
    <location>
        <begin position="23"/>
        <end position="73"/>
    </location>
</feature>
<feature type="compositionally biased region" description="Polar residues" evidence="12">
    <location>
        <begin position="1067"/>
        <end position="1084"/>
    </location>
</feature>
<feature type="region of interest" description="Disordered" evidence="12">
    <location>
        <begin position="1392"/>
        <end position="1456"/>
    </location>
</feature>
<dbReference type="GO" id="GO:0005814">
    <property type="term" value="C:centriole"/>
    <property type="evidence" value="ECO:0007669"/>
    <property type="project" value="UniProtKB-SubCell"/>
</dbReference>
<feature type="compositionally biased region" description="Polar residues" evidence="12">
    <location>
        <begin position="116"/>
        <end position="125"/>
    </location>
</feature>
<dbReference type="GO" id="GO:0005874">
    <property type="term" value="C:microtubule"/>
    <property type="evidence" value="ECO:0007669"/>
    <property type="project" value="UniProtKB-KW"/>
</dbReference>
<feature type="region of interest" description="Disordered" evidence="12">
    <location>
        <begin position="402"/>
        <end position="436"/>
    </location>
</feature>
<organism evidence="14 15">
    <name type="scientific">Eublepharis macularius</name>
    <name type="common">Leopard gecko</name>
    <name type="synonym">Cyrtodactylus macularius</name>
    <dbReference type="NCBI Taxonomy" id="481883"/>
    <lineage>
        <taxon>Eukaryota</taxon>
        <taxon>Metazoa</taxon>
        <taxon>Chordata</taxon>
        <taxon>Craniata</taxon>
        <taxon>Vertebrata</taxon>
        <taxon>Euteleostomi</taxon>
        <taxon>Lepidosauria</taxon>
        <taxon>Squamata</taxon>
        <taxon>Bifurcata</taxon>
        <taxon>Gekkota</taxon>
        <taxon>Eublepharidae</taxon>
        <taxon>Eublepharinae</taxon>
        <taxon>Eublepharis</taxon>
    </lineage>
</organism>
<comment type="similarity">
    <text evidence="3">Belongs to the CEP170 family.</text>
</comment>
<dbReference type="Pfam" id="PF00498">
    <property type="entry name" value="FHA"/>
    <property type="match status" value="1"/>
</dbReference>
<keyword evidence="5" id="KW-0597">Phosphoprotein</keyword>
<feature type="compositionally biased region" description="Basic and acidic residues" evidence="12">
    <location>
        <begin position="402"/>
        <end position="419"/>
    </location>
</feature>
<feature type="compositionally biased region" description="Low complexity" evidence="12">
    <location>
        <begin position="982"/>
        <end position="1008"/>
    </location>
</feature>
<evidence type="ECO:0000313" key="14">
    <source>
        <dbReference type="Proteomes" id="UP001190640"/>
    </source>
</evidence>
<dbReference type="InterPro" id="IPR029300">
    <property type="entry name" value="CEP170_C"/>
</dbReference>
<feature type="compositionally biased region" description="Polar residues" evidence="12">
    <location>
        <begin position="664"/>
        <end position="674"/>
    </location>
</feature>
<keyword evidence="8" id="KW-0206">Cytoskeleton</keyword>
<evidence type="ECO:0000259" key="13">
    <source>
        <dbReference type="PROSITE" id="PS50006"/>
    </source>
</evidence>
<dbReference type="Proteomes" id="UP001190640">
    <property type="component" value="Chromosome 1"/>
</dbReference>
<keyword evidence="14" id="KW-1185">Reference proteome</keyword>
<evidence type="ECO:0000256" key="4">
    <source>
        <dbReference type="ARBA" id="ARBA00022490"/>
    </source>
</evidence>
<feature type="compositionally biased region" description="Polar residues" evidence="12">
    <location>
        <begin position="597"/>
        <end position="610"/>
    </location>
</feature>
<dbReference type="PROSITE" id="PS50006">
    <property type="entry name" value="FHA_DOMAIN"/>
    <property type="match status" value="1"/>
</dbReference>
<feature type="compositionally biased region" description="Polar residues" evidence="12">
    <location>
        <begin position="826"/>
        <end position="850"/>
    </location>
</feature>
<feature type="compositionally biased region" description="Basic and acidic residues" evidence="12">
    <location>
        <begin position="965"/>
        <end position="977"/>
    </location>
</feature>
<feature type="compositionally biased region" description="Low complexity" evidence="12">
    <location>
        <begin position="1027"/>
        <end position="1043"/>
    </location>
</feature>
<feature type="compositionally biased region" description="Basic and acidic residues" evidence="12">
    <location>
        <begin position="675"/>
        <end position="693"/>
    </location>
</feature>
<feature type="region of interest" description="Disordered" evidence="12">
    <location>
        <begin position="465"/>
        <end position="484"/>
    </location>
</feature>
<comment type="function">
    <text evidence="9">Plays a role in microtubule organization. Required for centriole subdistal appendage assembly.</text>
</comment>
<protein>
    <recommendedName>
        <fullName evidence="11">Centrosomal protein of 170 kDa</fullName>
    </recommendedName>
</protein>
<dbReference type="SUPFAM" id="SSF49879">
    <property type="entry name" value="SMAD/FHA domain"/>
    <property type="match status" value="1"/>
</dbReference>
<dbReference type="InterPro" id="IPR008984">
    <property type="entry name" value="SMAD_FHA_dom_sf"/>
</dbReference>
<dbReference type="GO" id="GO:0005819">
    <property type="term" value="C:spindle"/>
    <property type="evidence" value="ECO:0007669"/>
    <property type="project" value="UniProtKB-SubCell"/>
</dbReference>
<comment type="subunit">
    <text evidence="10">Interacts with CCDC68 and CCDC120; leading to recruitment to centrosomes. Interacts with PLK1. Interacts with NIN. Interacts with FHDC1. Interacts with CCDC61. Interacts with TBK1; efficient complex formation may be dependent on the presence of CCDC61.</text>
</comment>
<comment type="subcellular location">
    <subcellularLocation>
        <location evidence="1">Cytoplasm</location>
        <location evidence="1">Cytoskeleton</location>
        <location evidence="1">Microtubule organizing center</location>
        <location evidence="1">Centrosome</location>
        <location evidence="1">Centriole</location>
    </subcellularLocation>
    <subcellularLocation>
        <location evidence="2">Cytoplasm</location>
        <location evidence="2">Cytoskeleton</location>
        <location evidence="2">Spindle</location>
    </subcellularLocation>
</comment>
<dbReference type="Pfam" id="PF15308">
    <property type="entry name" value="CEP170_C"/>
    <property type="match status" value="1"/>
</dbReference>
<feature type="compositionally biased region" description="Low complexity" evidence="12">
    <location>
        <begin position="1392"/>
        <end position="1411"/>
    </location>
</feature>
<dbReference type="InterPro" id="IPR000253">
    <property type="entry name" value="FHA_dom"/>
</dbReference>
<dbReference type="Gene3D" id="2.60.200.20">
    <property type="match status" value="1"/>
</dbReference>
<proteinExistence type="inferred from homology"/>
<evidence type="ECO:0000256" key="9">
    <source>
        <dbReference type="ARBA" id="ARBA00053332"/>
    </source>
</evidence>
<feature type="region of interest" description="Disordered" evidence="12">
    <location>
        <begin position="813"/>
        <end position="1148"/>
    </location>
</feature>
<feature type="compositionally biased region" description="Acidic residues" evidence="12">
    <location>
        <begin position="1446"/>
        <end position="1456"/>
    </location>
</feature>
<dbReference type="CTD" id="9859"/>
<feature type="region of interest" description="Disordered" evidence="12">
    <location>
        <begin position="1196"/>
        <end position="1216"/>
    </location>
</feature>